<evidence type="ECO:0000256" key="8">
    <source>
        <dbReference type="SAM" id="Phobius"/>
    </source>
</evidence>
<accession>A0A427XU89</accession>
<evidence type="ECO:0000256" key="3">
    <source>
        <dbReference type="ARBA" id="ARBA00022692"/>
    </source>
</evidence>
<dbReference type="OrthoDB" id="3900342at2759"/>
<dbReference type="EMBL" id="RSCE01000005">
    <property type="protein sequence ID" value="RSH82413.1"/>
    <property type="molecule type" value="Genomic_DNA"/>
</dbReference>
<feature type="transmembrane region" description="Helical" evidence="8">
    <location>
        <begin position="479"/>
        <end position="496"/>
    </location>
</feature>
<feature type="transmembrane region" description="Helical" evidence="8">
    <location>
        <begin position="86"/>
        <end position="113"/>
    </location>
</feature>
<proteinExistence type="predicted"/>
<dbReference type="InterPro" id="IPR050524">
    <property type="entry name" value="APC_YAT"/>
</dbReference>
<evidence type="ECO:0000256" key="7">
    <source>
        <dbReference type="SAM" id="MobiDB-lite"/>
    </source>
</evidence>
<evidence type="ECO:0000313" key="10">
    <source>
        <dbReference type="EMBL" id="RSH82413.1"/>
    </source>
</evidence>
<dbReference type="Proteomes" id="UP000279236">
    <property type="component" value="Unassembled WGS sequence"/>
</dbReference>
<dbReference type="Gene3D" id="1.20.1740.10">
    <property type="entry name" value="Amino acid/polyamine transporter I"/>
    <property type="match status" value="1"/>
</dbReference>
<feature type="transmembrane region" description="Helical" evidence="8">
    <location>
        <begin position="56"/>
        <end position="74"/>
    </location>
</feature>
<evidence type="ECO:0000256" key="2">
    <source>
        <dbReference type="ARBA" id="ARBA00022448"/>
    </source>
</evidence>
<dbReference type="FunFam" id="1.20.1740.10:FF:000001">
    <property type="entry name" value="Amino acid permease"/>
    <property type="match status" value="1"/>
</dbReference>
<dbReference type="PANTHER" id="PTHR43341">
    <property type="entry name" value="AMINO ACID PERMEASE"/>
    <property type="match status" value="1"/>
</dbReference>
<dbReference type="STRING" id="105984.A0A427XU89"/>
<feature type="transmembrane region" description="Helical" evidence="8">
    <location>
        <begin position="191"/>
        <end position="211"/>
    </location>
</feature>
<feature type="region of interest" description="Disordered" evidence="7">
    <location>
        <begin position="1"/>
        <end position="24"/>
    </location>
</feature>
<feature type="transmembrane region" description="Helical" evidence="8">
    <location>
        <begin position="404"/>
        <end position="425"/>
    </location>
</feature>
<organism evidence="10 11">
    <name type="scientific">Apiotrichum porosum</name>
    <dbReference type="NCBI Taxonomy" id="105984"/>
    <lineage>
        <taxon>Eukaryota</taxon>
        <taxon>Fungi</taxon>
        <taxon>Dikarya</taxon>
        <taxon>Basidiomycota</taxon>
        <taxon>Agaricomycotina</taxon>
        <taxon>Tremellomycetes</taxon>
        <taxon>Trichosporonales</taxon>
        <taxon>Trichosporonaceae</taxon>
        <taxon>Apiotrichum</taxon>
    </lineage>
</organism>
<keyword evidence="4" id="KW-0029">Amino-acid transport</keyword>
<feature type="transmembrane region" description="Helical" evidence="8">
    <location>
        <begin position="330"/>
        <end position="355"/>
    </location>
</feature>
<feature type="transmembrane region" description="Helical" evidence="8">
    <location>
        <begin position="279"/>
        <end position="298"/>
    </location>
</feature>
<feature type="transmembrane region" description="Helical" evidence="8">
    <location>
        <begin position="165"/>
        <end position="185"/>
    </location>
</feature>
<dbReference type="InterPro" id="IPR004840">
    <property type="entry name" value="Amino_acid_permease_CS"/>
</dbReference>
<keyword evidence="3 8" id="KW-0812">Transmembrane</keyword>
<protein>
    <recommendedName>
        <fullName evidence="9">Amino acid permease/ SLC12A domain-containing protein</fullName>
    </recommendedName>
</protein>
<feature type="compositionally biased region" description="Basic and acidic residues" evidence="7">
    <location>
        <begin position="13"/>
        <end position="24"/>
    </location>
</feature>
<evidence type="ECO:0000313" key="11">
    <source>
        <dbReference type="Proteomes" id="UP000279236"/>
    </source>
</evidence>
<dbReference type="Pfam" id="PF00324">
    <property type="entry name" value="AA_permease"/>
    <property type="match status" value="1"/>
</dbReference>
<evidence type="ECO:0000256" key="5">
    <source>
        <dbReference type="ARBA" id="ARBA00022989"/>
    </source>
</evidence>
<comment type="subcellular location">
    <subcellularLocation>
        <location evidence="1">Membrane</location>
        <topology evidence="1">Multi-pass membrane protein</topology>
    </subcellularLocation>
</comment>
<keyword evidence="2" id="KW-0813">Transport</keyword>
<sequence>MSRYSSDHNYPLSEDKDSHGHEKPIPDVELAHHASVHIVQAADSDHLKRSLSARQVQMIAIGGTIGTGLFLGTGKSLHTGGPASMLIAYSIVGAIVFVTMLCLGEMAAFIPVAGSFCTFVGRFVDDALGFALTWNYWFNDAVSTGSDLVALQLILEYWTDQFPGWALSLIFWVVIMGVNLLAVRFYGELEYWLSLIKVITIIVFIIMSIVVNCGGNKDHQYIGGSNWLIGDAPFVGGIGGFASVFVTASFAYGGTESIAITAGETKNPTKNLPKVVRNVFWRILLFYILSVLLIGLNVPYDYPNLSTKTASTSPFTIVFQMTGAKAAGSVINAVILTSVLSAGNHALFAGARLLYTLGSEGHAPRFFARLNSQQVPWIAVLATGFISGLCFGSSFIGAGQLWTWLQNLVGVSNQLAWLFIGIASIRFRRALKLQGKTHLLPFKNWTYPWGPWIAIVLNAVIILVQGWSCFSPTFAAVDFVSYYVEIPIMFVMYLGWKIIKKTRWVHLEEMDLETDVYTVADEEEEPEKHGARKWFSKVLPWLF</sequence>
<dbReference type="GO" id="GO:0015171">
    <property type="term" value="F:amino acid transmembrane transporter activity"/>
    <property type="evidence" value="ECO:0007669"/>
    <property type="project" value="TreeGrafter"/>
</dbReference>
<evidence type="ECO:0000256" key="4">
    <source>
        <dbReference type="ARBA" id="ARBA00022970"/>
    </source>
</evidence>
<feature type="transmembrane region" description="Helical" evidence="8">
    <location>
        <begin position="375"/>
        <end position="398"/>
    </location>
</feature>
<dbReference type="RefSeq" id="XP_028476645.1">
    <property type="nucleotide sequence ID" value="XM_028622752.1"/>
</dbReference>
<gene>
    <name evidence="10" type="ORF">EHS24_007381</name>
</gene>
<dbReference type="PIRSF" id="PIRSF006060">
    <property type="entry name" value="AA_transporter"/>
    <property type="match status" value="1"/>
</dbReference>
<keyword evidence="11" id="KW-1185">Reference proteome</keyword>
<comment type="caution">
    <text evidence="10">The sequence shown here is derived from an EMBL/GenBank/DDBJ whole genome shotgun (WGS) entry which is preliminary data.</text>
</comment>
<feature type="domain" description="Amino acid permease/ SLC12A" evidence="9">
    <location>
        <begin position="56"/>
        <end position="504"/>
    </location>
</feature>
<keyword evidence="6 8" id="KW-0472">Membrane</keyword>
<dbReference type="GeneID" id="39591924"/>
<evidence type="ECO:0000256" key="1">
    <source>
        <dbReference type="ARBA" id="ARBA00004141"/>
    </source>
</evidence>
<keyword evidence="5 8" id="KW-1133">Transmembrane helix</keyword>
<dbReference type="GO" id="GO:0016020">
    <property type="term" value="C:membrane"/>
    <property type="evidence" value="ECO:0007669"/>
    <property type="project" value="UniProtKB-SubCell"/>
</dbReference>
<dbReference type="AlphaFoldDB" id="A0A427XU89"/>
<feature type="transmembrane region" description="Helical" evidence="8">
    <location>
        <begin position="446"/>
        <end position="467"/>
    </location>
</feature>
<dbReference type="PROSITE" id="PS00218">
    <property type="entry name" value="AMINO_ACID_PERMEASE_1"/>
    <property type="match status" value="1"/>
</dbReference>
<name>A0A427XU89_9TREE</name>
<evidence type="ECO:0000259" key="9">
    <source>
        <dbReference type="Pfam" id="PF00324"/>
    </source>
</evidence>
<evidence type="ECO:0000256" key="6">
    <source>
        <dbReference type="ARBA" id="ARBA00023136"/>
    </source>
</evidence>
<dbReference type="InterPro" id="IPR004841">
    <property type="entry name" value="AA-permease/SLC12A_dom"/>
</dbReference>
<dbReference type="PANTHER" id="PTHR43341:SF3">
    <property type="entry name" value="AMINO-ACID PERMEASE PB1C11.02-RELATED"/>
    <property type="match status" value="1"/>
</dbReference>
<reference evidence="10 11" key="1">
    <citation type="submission" date="2018-11" db="EMBL/GenBank/DDBJ databases">
        <title>Genome sequence of Apiotrichum porosum DSM 27194.</title>
        <authorList>
            <person name="Aliyu H."/>
            <person name="Gorte O."/>
            <person name="Ochsenreither K."/>
        </authorList>
    </citation>
    <scope>NUCLEOTIDE SEQUENCE [LARGE SCALE GENOMIC DNA]</scope>
    <source>
        <strain evidence="10 11">DSM 27194</strain>
    </source>
</reference>